<dbReference type="AlphaFoldDB" id="A0A7W5H8X2"/>
<name>A0A7W5H8X2_9BACT</name>
<dbReference type="InterPro" id="IPR011478">
    <property type="entry name" value="DUF1585"/>
</dbReference>
<evidence type="ECO:0000313" key="4">
    <source>
        <dbReference type="EMBL" id="MBB3209530.1"/>
    </source>
</evidence>
<dbReference type="InterPro" id="IPR013042">
    <property type="entry name" value="DUF1592"/>
</dbReference>
<protein>
    <recommendedName>
        <fullName evidence="6">DUF1588 domain-containing protein</fullName>
    </recommendedName>
</protein>
<dbReference type="InterPro" id="IPR013039">
    <property type="entry name" value="DUF1588"/>
</dbReference>
<comment type="caution">
    <text evidence="4">The sequence shown here is derived from an EMBL/GenBank/DDBJ whole genome shotgun (WGS) entry which is preliminary data.</text>
</comment>
<gene>
    <name evidence="4" type="ORF">FHS27_005370</name>
</gene>
<evidence type="ECO:0000259" key="2">
    <source>
        <dbReference type="Pfam" id="PF07627"/>
    </source>
</evidence>
<feature type="domain" description="DUF1585" evidence="1">
    <location>
        <begin position="267"/>
        <end position="340"/>
    </location>
</feature>
<evidence type="ECO:0000259" key="1">
    <source>
        <dbReference type="Pfam" id="PF07624"/>
    </source>
</evidence>
<feature type="domain" description="DUF1592" evidence="3">
    <location>
        <begin position="1"/>
        <end position="125"/>
    </location>
</feature>
<dbReference type="Proteomes" id="UP000536179">
    <property type="component" value="Unassembled WGS sequence"/>
</dbReference>
<proteinExistence type="predicted"/>
<reference evidence="4 5" key="1">
    <citation type="submission" date="2020-08" db="EMBL/GenBank/DDBJ databases">
        <title>Genomic Encyclopedia of Type Strains, Phase III (KMG-III): the genomes of soil and plant-associated and newly described type strains.</title>
        <authorList>
            <person name="Whitman W."/>
        </authorList>
    </citation>
    <scope>NUCLEOTIDE SEQUENCE [LARGE SCALE GENOMIC DNA]</scope>
    <source>
        <strain evidence="4 5">CECT 8075</strain>
    </source>
</reference>
<feature type="domain" description="DUF1588" evidence="2">
    <location>
        <begin position="155"/>
        <end position="254"/>
    </location>
</feature>
<evidence type="ECO:0000313" key="5">
    <source>
        <dbReference type="Proteomes" id="UP000536179"/>
    </source>
</evidence>
<evidence type="ECO:0000259" key="3">
    <source>
        <dbReference type="Pfam" id="PF07631"/>
    </source>
</evidence>
<sequence length="349" mass="39528">MANRLSYFLTASMPDAELRAAADQGKLNEPEEIRRQTLRILTAEGTNLDDSFGQFVGQWLGTADWGRKIRPDLKINPWIEDHHISPMRDQPVRVFVEILQKNASLLELIDSDWTFLNQQLAEAYNFDRSTLPQKINRNFHHHLIRVPLTEDFRYRSGILGCGAVMGVTSYPHRTSPVLRGTWLLEKLLGVEMPPPPPEVPDLEASSNLKQPMTVRAQLELHRANSACASCHDRIDPIGFALENFDVIGRWREQDAGQNIDSSATMEDGTIISGLGGLKDHLLSNKENFIRHLTKKMLGYALARSLRPSDLCTLEEITNSVIENEYQSQELILGVVMSKPFTHKRNPNLE</sequence>
<accession>A0A7W5H8X2</accession>
<dbReference type="Pfam" id="PF07624">
    <property type="entry name" value="PSD2"/>
    <property type="match status" value="1"/>
</dbReference>
<keyword evidence="5" id="KW-1185">Reference proteome</keyword>
<dbReference type="Pfam" id="PF07631">
    <property type="entry name" value="PSD4"/>
    <property type="match status" value="1"/>
</dbReference>
<dbReference type="Pfam" id="PF07627">
    <property type="entry name" value="PSCyt3"/>
    <property type="match status" value="1"/>
</dbReference>
<evidence type="ECO:0008006" key="6">
    <source>
        <dbReference type="Google" id="ProtNLM"/>
    </source>
</evidence>
<dbReference type="EMBL" id="JACHXU010000024">
    <property type="protein sequence ID" value="MBB3209530.1"/>
    <property type="molecule type" value="Genomic_DNA"/>
</dbReference>
<organism evidence="4 5">
    <name type="scientific">Aporhodopirellula rubra</name>
    <dbReference type="NCBI Taxonomy" id="980271"/>
    <lineage>
        <taxon>Bacteria</taxon>
        <taxon>Pseudomonadati</taxon>
        <taxon>Planctomycetota</taxon>
        <taxon>Planctomycetia</taxon>
        <taxon>Pirellulales</taxon>
        <taxon>Pirellulaceae</taxon>
        <taxon>Aporhodopirellula</taxon>
    </lineage>
</organism>